<dbReference type="PATRIC" id="fig|294.125.peg.1842"/>
<dbReference type="SUPFAM" id="SSF53901">
    <property type="entry name" value="Thiolase-like"/>
    <property type="match status" value="1"/>
</dbReference>
<feature type="domain" description="Carrier" evidence="5">
    <location>
        <begin position="1326"/>
        <end position="1400"/>
    </location>
</feature>
<feature type="domain" description="Ketosynthase family 3 (KS3)" evidence="6">
    <location>
        <begin position="4"/>
        <end position="427"/>
    </location>
</feature>
<protein>
    <submittedName>
        <fullName evidence="7">PpsE protein</fullName>
        <ecNumber evidence="7">2.3.1.41</ecNumber>
    </submittedName>
</protein>
<keyword evidence="4 7" id="KW-0808">Transferase</keyword>
<dbReference type="SMART" id="SM00823">
    <property type="entry name" value="PKS_PP"/>
    <property type="match status" value="1"/>
</dbReference>
<dbReference type="Pfam" id="PF02801">
    <property type="entry name" value="Ketoacyl-synt_C"/>
    <property type="match status" value="1"/>
</dbReference>
<evidence type="ECO:0000313" key="8">
    <source>
        <dbReference type="Proteomes" id="UP000032210"/>
    </source>
</evidence>
<accession>A0A0D0TP67</accession>
<organism evidence="7 8">
    <name type="scientific">Pseudomonas fluorescens</name>
    <dbReference type="NCBI Taxonomy" id="294"/>
    <lineage>
        <taxon>Bacteria</taxon>
        <taxon>Pseudomonadati</taxon>
        <taxon>Pseudomonadota</taxon>
        <taxon>Gammaproteobacteria</taxon>
        <taxon>Pseudomonadales</taxon>
        <taxon>Pseudomonadaceae</taxon>
        <taxon>Pseudomonas</taxon>
    </lineage>
</organism>
<dbReference type="InterPro" id="IPR013968">
    <property type="entry name" value="PKS_KR"/>
</dbReference>
<dbReference type="InterPro" id="IPR036291">
    <property type="entry name" value="NAD(P)-bd_dom_sf"/>
</dbReference>
<gene>
    <name evidence="7" type="primary">ppsE</name>
    <name evidence="7" type="ORF">PFLU3_17940</name>
</gene>
<dbReference type="EMBL" id="JXCQ01000012">
    <property type="protein sequence ID" value="KIR22670.1"/>
    <property type="molecule type" value="Genomic_DNA"/>
</dbReference>
<dbReference type="GO" id="GO:0004315">
    <property type="term" value="F:3-oxoacyl-[acyl-carrier-protein] synthase activity"/>
    <property type="evidence" value="ECO:0007669"/>
    <property type="project" value="UniProtKB-EC"/>
</dbReference>
<sequence length="1411" mass="149611">MSNPDHIAIVGVSCSLPGAHGVDQYASLLAEGRDAFERVCAADAQKTIARGIDPNSPDWVGVNAPLQNAERFDADLFGYTRREVEVMDPQQRVAMQCAYAALEDAAIQASSVDHSVGVYLACSPSTFLFEYLSSTGMRNTLGVDALALVNHADFIATAISYRLDLRGPSMGIQTACSGSLVAVHSACEALRSAACDLALAGGVSVRMPQRSGYQAPAGGVASPSGACRPFAEDADGTVFGSGAGFVVLQRLDDALAMGSRILGVISGSAVNNDGRARAGFTAPSQSGQAAVIAEALGAAGLSPGDITYVEGHGTGTLVGDQIELRALADVYGGSVRRQPLIVGSCKGNIGHVDVAAGIAGLVKVILALRHKTLYPTLGKGVCAAVAGSGFELDIIRETREWPAGAPRRAGVSSFGIGGTNAHVIVEEPPLVAPVHVRSDDRARLITLSAATPEAISSKVRDLSRLLEQSSGESLADIAYTLHTGRESLRFRINVTAQSRHAAALALRQTVATHSIARPCVVFLVPGHDEAVLASAKAMYTSCSLFKAAFIEVALLFTRCSGPDILAMVERTDGSSSEGILMAFAYALALADTLACFAITPDAVIGHGAGELASAVLAGVIDREQGVAAILRATAMAGTVAVERSISVSLSAAAVRERLVDGLRISALDGRLSTVVSGLDAPLKAFCEHLDDLAMPWTPLQNEAFCTDGAVCKALAGFELTGGVPDRAWISPVAAKIINAGERVEGSHWKSLAAQPQDWLTAMERLEEHFAAHPGAVLMIDLGPSDRLGSMAQRVVGAKLLPWRKPSDPVRTGEAWLLALLGVLHSNGLPLDFEALYSGEKRARVALPSYPFATTAYLPAQEKPVEVAVEPAVCIRQMAWRKEARPIMLPSTGERQWLVLVRDPDDTLVAQLRATGASVVLAQAGDSFEQRQADHFVIRPGQFEDIAAVLATAPFTDIVHHWSYGEEGPDERERGVVGGFAMLRAFNASSRMGPSRVFFVTQRALDAFCPQPVIPARSALGALARVAVQEMPGIRCVHVDVDNDQDALASLFCERPHPRAAIRAGHPFTPVFAPLELESQAPSLLVNGGVYVITGGTGRFAMIIGQLLVREYAAKVIAFARGITPATEALSAGFDIQTVDIGNREAVFAAFDAVRERYGRIDGVFHAAGVVATQLHQSIDEMDNEQLREHFDVRVDGFNNVHDATRSDSGALKLLASSMSPILGGLGLAAYSAAHTWIDAAADASDDWRAIHWEGWFRAPTTGAQSVDAAADRGPSMLSDDEVRTYFLAALKESTPRRIIVTRHDLESRLAKWVTRPAVFDSVQALPAMVSVRDELIRIISSLIGVEPGDDDDFFDLGVNSLVVVQVLARLRASLGIDVPLRALFDYPSVALLCAEIESMRQGSDSKTRAEH</sequence>
<dbReference type="Pfam" id="PF08659">
    <property type="entry name" value="KR"/>
    <property type="match status" value="1"/>
</dbReference>
<dbReference type="SUPFAM" id="SSF47336">
    <property type="entry name" value="ACP-like"/>
    <property type="match status" value="1"/>
</dbReference>
<comment type="caution">
    <text evidence="7">The sequence shown here is derived from an EMBL/GenBank/DDBJ whole genome shotgun (WGS) entry which is preliminary data.</text>
</comment>
<dbReference type="PANTHER" id="PTHR43775">
    <property type="entry name" value="FATTY ACID SYNTHASE"/>
    <property type="match status" value="1"/>
</dbReference>
<dbReference type="InterPro" id="IPR016039">
    <property type="entry name" value="Thiolase-like"/>
</dbReference>
<dbReference type="Pfam" id="PF00698">
    <property type="entry name" value="Acyl_transf_1"/>
    <property type="match status" value="1"/>
</dbReference>
<name>A0A0D0TP67_PSEFL</name>
<dbReference type="InterPro" id="IPR014030">
    <property type="entry name" value="Ketoacyl_synth_N"/>
</dbReference>
<dbReference type="CDD" id="cd00833">
    <property type="entry name" value="PKS"/>
    <property type="match status" value="1"/>
</dbReference>
<dbReference type="InterPro" id="IPR016035">
    <property type="entry name" value="Acyl_Trfase/lysoPLipase"/>
</dbReference>
<dbReference type="InterPro" id="IPR020806">
    <property type="entry name" value="PKS_PP-bd"/>
</dbReference>
<dbReference type="Gene3D" id="1.10.1200.10">
    <property type="entry name" value="ACP-like"/>
    <property type="match status" value="1"/>
</dbReference>
<dbReference type="InterPro" id="IPR009081">
    <property type="entry name" value="PP-bd_ACP"/>
</dbReference>
<dbReference type="SMART" id="SM00822">
    <property type="entry name" value="PKS_KR"/>
    <property type="match status" value="1"/>
</dbReference>
<proteinExistence type="inferred from homology"/>
<dbReference type="InterPro" id="IPR006162">
    <property type="entry name" value="Ppantetheine_attach_site"/>
</dbReference>
<dbReference type="InterPro" id="IPR032821">
    <property type="entry name" value="PKS_assoc"/>
</dbReference>
<dbReference type="EC" id="2.3.1.41" evidence="7"/>
<dbReference type="InterPro" id="IPR014043">
    <property type="entry name" value="Acyl_transferase_dom"/>
</dbReference>
<dbReference type="InterPro" id="IPR020841">
    <property type="entry name" value="PKS_Beta-ketoAc_synthase_dom"/>
</dbReference>
<dbReference type="Gene3D" id="3.30.70.3290">
    <property type="match status" value="1"/>
</dbReference>
<dbReference type="SUPFAM" id="SSF52151">
    <property type="entry name" value="FabD/lysophospholipase-like"/>
    <property type="match status" value="1"/>
</dbReference>
<dbReference type="InterPro" id="IPR001227">
    <property type="entry name" value="Ac_transferase_dom_sf"/>
</dbReference>
<dbReference type="Pfam" id="PF16197">
    <property type="entry name" value="KAsynt_C_assoc"/>
    <property type="match status" value="1"/>
</dbReference>
<dbReference type="SMART" id="SM00827">
    <property type="entry name" value="PKS_AT"/>
    <property type="match status" value="1"/>
</dbReference>
<dbReference type="GO" id="GO:0004312">
    <property type="term" value="F:fatty acid synthase activity"/>
    <property type="evidence" value="ECO:0007669"/>
    <property type="project" value="TreeGrafter"/>
</dbReference>
<dbReference type="InterPro" id="IPR057326">
    <property type="entry name" value="KR_dom"/>
</dbReference>
<dbReference type="Proteomes" id="UP000032210">
    <property type="component" value="Unassembled WGS sequence"/>
</dbReference>
<dbReference type="Gene3D" id="3.40.366.10">
    <property type="entry name" value="Malonyl-Coenzyme A Acyl Carrier Protein, domain 2"/>
    <property type="match status" value="1"/>
</dbReference>
<dbReference type="Pfam" id="PF00109">
    <property type="entry name" value="ketoacyl-synt"/>
    <property type="match status" value="1"/>
</dbReference>
<dbReference type="PROSITE" id="PS00012">
    <property type="entry name" value="PHOSPHOPANTETHEINE"/>
    <property type="match status" value="1"/>
</dbReference>
<dbReference type="Gene3D" id="3.40.50.720">
    <property type="entry name" value="NAD(P)-binding Rossmann-like Domain"/>
    <property type="match status" value="1"/>
</dbReference>
<evidence type="ECO:0000259" key="6">
    <source>
        <dbReference type="PROSITE" id="PS52004"/>
    </source>
</evidence>
<reference evidence="7 8" key="1">
    <citation type="submission" date="2015-01" db="EMBL/GenBank/DDBJ databases">
        <title>Genome sequence of the beneficial rhizobacterium Pseudomonas fluorescens 2-79.</title>
        <authorList>
            <person name="Thuermer A."/>
            <person name="Daniel R."/>
        </authorList>
    </citation>
    <scope>NUCLEOTIDE SEQUENCE [LARGE SCALE GENOMIC DNA]</scope>
    <source>
        <strain evidence="7 8">2-79</strain>
    </source>
</reference>
<dbReference type="PROSITE" id="PS52004">
    <property type="entry name" value="KS3_2"/>
    <property type="match status" value="1"/>
</dbReference>
<evidence type="ECO:0000256" key="2">
    <source>
        <dbReference type="ARBA" id="ARBA00022450"/>
    </source>
</evidence>
<evidence type="ECO:0000256" key="3">
    <source>
        <dbReference type="ARBA" id="ARBA00022553"/>
    </source>
</evidence>
<dbReference type="RefSeq" id="WP_043047937.1">
    <property type="nucleotide sequence ID" value="NZ_JXCQ01000012.1"/>
</dbReference>
<keyword evidence="2" id="KW-0596">Phosphopantetheine</keyword>
<comment type="similarity">
    <text evidence="1">Belongs to the short-chain dehydrogenases/reductases (SDR) family.</text>
</comment>
<keyword evidence="7" id="KW-0012">Acyltransferase</keyword>
<dbReference type="InterPro" id="IPR036736">
    <property type="entry name" value="ACP-like_sf"/>
</dbReference>
<dbReference type="SUPFAM" id="SSF51735">
    <property type="entry name" value="NAD(P)-binding Rossmann-fold domains"/>
    <property type="match status" value="2"/>
</dbReference>
<dbReference type="InterPro" id="IPR050091">
    <property type="entry name" value="PKS_NRPS_Biosynth_Enz"/>
</dbReference>
<dbReference type="GO" id="GO:0071770">
    <property type="term" value="P:DIM/DIP cell wall layer assembly"/>
    <property type="evidence" value="ECO:0007669"/>
    <property type="project" value="TreeGrafter"/>
</dbReference>
<evidence type="ECO:0000256" key="4">
    <source>
        <dbReference type="ARBA" id="ARBA00022679"/>
    </source>
</evidence>
<dbReference type="PROSITE" id="PS50075">
    <property type="entry name" value="CARRIER"/>
    <property type="match status" value="1"/>
</dbReference>
<dbReference type="PANTHER" id="PTHR43775:SF37">
    <property type="entry name" value="SI:DKEY-61P9.11"/>
    <property type="match status" value="1"/>
</dbReference>
<dbReference type="GO" id="GO:0031177">
    <property type="term" value="F:phosphopantetheine binding"/>
    <property type="evidence" value="ECO:0007669"/>
    <property type="project" value="InterPro"/>
</dbReference>
<dbReference type="Gene3D" id="3.40.47.10">
    <property type="match status" value="1"/>
</dbReference>
<dbReference type="GO" id="GO:0006633">
    <property type="term" value="P:fatty acid biosynthetic process"/>
    <property type="evidence" value="ECO:0007669"/>
    <property type="project" value="TreeGrafter"/>
</dbReference>
<evidence type="ECO:0000256" key="1">
    <source>
        <dbReference type="ARBA" id="ARBA00006484"/>
    </source>
</evidence>
<dbReference type="GO" id="GO:0005737">
    <property type="term" value="C:cytoplasm"/>
    <property type="evidence" value="ECO:0007669"/>
    <property type="project" value="TreeGrafter"/>
</dbReference>
<dbReference type="InterPro" id="IPR014031">
    <property type="entry name" value="Ketoacyl_synth_C"/>
</dbReference>
<keyword evidence="3" id="KW-0597">Phosphoprotein</keyword>
<evidence type="ECO:0000313" key="7">
    <source>
        <dbReference type="EMBL" id="KIR22670.1"/>
    </source>
</evidence>
<dbReference type="GO" id="GO:0005886">
    <property type="term" value="C:plasma membrane"/>
    <property type="evidence" value="ECO:0007669"/>
    <property type="project" value="TreeGrafter"/>
</dbReference>
<evidence type="ECO:0000259" key="5">
    <source>
        <dbReference type="PROSITE" id="PS50075"/>
    </source>
</evidence>
<dbReference type="SMART" id="SM00825">
    <property type="entry name" value="PKS_KS"/>
    <property type="match status" value="1"/>
</dbReference>
<dbReference type="Pfam" id="PF00550">
    <property type="entry name" value="PP-binding"/>
    <property type="match status" value="1"/>
</dbReference>